<gene>
    <name evidence="2" type="ORF">BEI59_12500</name>
    <name evidence="1" type="ORF">BEI61_03498</name>
    <name evidence="3" type="ORF">BEI63_13165</name>
</gene>
<evidence type="ECO:0000313" key="5">
    <source>
        <dbReference type="Proteomes" id="UP000094271"/>
    </source>
</evidence>
<dbReference type="Gene3D" id="3.10.20.860">
    <property type="match status" value="1"/>
</dbReference>
<organism evidence="2 5">
    <name type="scientific">Eisenbergiella tayi</name>
    <dbReference type="NCBI Taxonomy" id="1432052"/>
    <lineage>
        <taxon>Bacteria</taxon>
        <taxon>Bacillati</taxon>
        <taxon>Bacillota</taxon>
        <taxon>Clostridia</taxon>
        <taxon>Lachnospirales</taxon>
        <taxon>Lachnospiraceae</taxon>
        <taxon>Eisenbergiella</taxon>
    </lineage>
</organism>
<dbReference type="CDD" id="cd12870">
    <property type="entry name" value="MqsA"/>
    <property type="match status" value="1"/>
</dbReference>
<dbReference type="EMBL" id="MEHA01000008">
    <property type="protein sequence ID" value="ODR51737.1"/>
    <property type="molecule type" value="Genomic_DNA"/>
</dbReference>
<reference evidence="1 4" key="1">
    <citation type="submission" date="2016-07" db="EMBL/GenBank/DDBJ databases">
        <title>Characterization of isolates of Eisenbergiella tayi derived from blood cultures, using whole genome sequencing.</title>
        <authorList>
            <person name="Burdz T."/>
            <person name="Wiebe D."/>
            <person name="Huynh C."/>
            <person name="Bernard K."/>
        </authorList>
    </citation>
    <scope>NUCLEOTIDE SEQUENCE [LARGE SCALE GENOMIC DNA]</scope>
    <source>
        <strain evidence="1 4">NML 110608</strain>
    </source>
</reference>
<dbReference type="EMBL" id="MCGH01000002">
    <property type="protein sequence ID" value="ODM07608.1"/>
    <property type="molecule type" value="Genomic_DNA"/>
</dbReference>
<dbReference type="InterPro" id="IPR022453">
    <property type="entry name" value="Znf_MqsA-type"/>
</dbReference>
<dbReference type="Proteomes" id="UP000094067">
    <property type="component" value="Unassembled WGS sequence"/>
</dbReference>
<dbReference type="Proteomes" id="UP000094869">
    <property type="component" value="Unassembled WGS sequence"/>
</dbReference>
<dbReference type="NCBIfam" id="TIGR03831">
    <property type="entry name" value="YgiT_finger"/>
    <property type="match status" value="1"/>
</dbReference>
<evidence type="ECO:0000313" key="6">
    <source>
        <dbReference type="Proteomes" id="UP000094869"/>
    </source>
</evidence>
<evidence type="ECO:0008006" key="7">
    <source>
        <dbReference type="Google" id="ProtNLM"/>
    </source>
</evidence>
<dbReference type="OrthoDB" id="9812340at2"/>
<sequence>MKCFLCKGDLEKSTTTYMTDYNNCYIIIKNVPCTKCTQCGEVYLNGVTVQKIETIIQRLKAALTEIAVVDFTQAA</sequence>
<reference evidence="2 5" key="3">
    <citation type="submission" date="2016-08" db="EMBL/GenBank/DDBJ databases">
        <authorList>
            <person name="Seilhamer J.J."/>
        </authorList>
    </citation>
    <scope>NUCLEOTIDE SEQUENCE [LARGE SCALE GENOMIC DNA]</scope>
    <source>
        <strain evidence="2 5">NML150140-1</strain>
    </source>
</reference>
<reference evidence="3 6" key="2">
    <citation type="submission" date="2016-08" db="EMBL/GenBank/DDBJ databases">
        <title>Characterization of Isolates of Eisenbergiella tayi Derived from Blood Cultures, Using Whole Genome Sequencing.</title>
        <authorList>
            <person name="Bernier A.-M."/>
            <person name="Burdz T."/>
            <person name="Wiebe D."/>
            <person name="Bernard K."/>
        </authorList>
    </citation>
    <scope>NUCLEOTIDE SEQUENCE [LARGE SCALE GENOMIC DNA]</scope>
    <source>
        <strain evidence="3 6">NML120146</strain>
    </source>
</reference>
<protein>
    <recommendedName>
        <fullName evidence="7">Type II toxin-antitoxin system MqsA family antitoxin</fullName>
    </recommendedName>
</protein>
<evidence type="ECO:0000313" key="3">
    <source>
        <dbReference type="EMBL" id="ODR56455.1"/>
    </source>
</evidence>
<name>A0A1E3UHS8_9FIRM</name>
<evidence type="ECO:0000313" key="2">
    <source>
        <dbReference type="EMBL" id="ODR51737.1"/>
    </source>
</evidence>
<accession>A0A1E3UHS8</accession>
<dbReference type="Proteomes" id="UP000094271">
    <property type="component" value="Unassembled WGS sequence"/>
</dbReference>
<dbReference type="EMBL" id="MEHD01000023">
    <property type="protein sequence ID" value="ODR56455.1"/>
    <property type="molecule type" value="Genomic_DNA"/>
</dbReference>
<dbReference type="AlphaFoldDB" id="A0A1E3UHS8"/>
<keyword evidence="6" id="KW-1185">Reference proteome</keyword>
<comment type="caution">
    <text evidence="2">The sequence shown here is derived from an EMBL/GenBank/DDBJ whole genome shotgun (WGS) entry which is preliminary data.</text>
</comment>
<evidence type="ECO:0000313" key="1">
    <source>
        <dbReference type="EMBL" id="ODM07608.1"/>
    </source>
</evidence>
<dbReference type="RefSeq" id="WP_009253092.1">
    <property type="nucleotide sequence ID" value="NZ_BAABXS010000001.1"/>
</dbReference>
<evidence type="ECO:0000313" key="4">
    <source>
        <dbReference type="Proteomes" id="UP000094067"/>
    </source>
</evidence>
<proteinExistence type="predicted"/>